<organism evidence="17 18">
    <name type="scientific">Paucidesulfovibrio gracilis DSM 16080</name>
    <dbReference type="NCBI Taxonomy" id="1121449"/>
    <lineage>
        <taxon>Bacteria</taxon>
        <taxon>Pseudomonadati</taxon>
        <taxon>Thermodesulfobacteriota</taxon>
        <taxon>Desulfovibrionia</taxon>
        <taxon>Desulfovibrionales</taxon>
        <taxon>Desulfovibrionaceae</taxon>
        <taxon>Paucidesulfovibrio</taxon>
    </lineage>
</organism>
<comment type="subcellular location">
    <subcellularLocation>
        <location evidence="3 16">Cytoplasm</location>
    </subcellularLocation>
</comment>
<evidence type="ECO:0000256" key="5">
    <source>
        <dbReference type="ARBA" id="ARBA00011738"/>
    </source>
</evidence>
<dbReference type="EMBL" id="FUYC01000015">
    <property type="protein sequence ID" value="SKA91756.1"/>
    <property type="molecule type" value="Genomic_DNA"/>
</dbReference>
<feature type="active site" description="Proton acceptor" evidence="16">
    <location>
        <position position="118"/>
    </location>
</feature>
<accession>A0A1T4XQD2</accession>
<keyword evidence="13 16" id="KW-0173">Coenzyme A biosynthesis</keyword>
<evidence type="ECO:0000256" key="6">
    <source>
        <dbReference type="ARBA" id="ARBA00012102"/>
    </source>
</evidence>
<sequence>MQHISLLADLGNTTIKFRPATPDRLLGKTHAAPTRKPDQWADAARRALGSVPPHEAAREPGAAFPRPLLLAAASVVPGSVEHLRAVARILETPCRLVPGELPLDIENQYARPDEVGADRLTVAYAARRLSDASRLIVLDFGTATTFDCVRDNAYLGGLICPGVRSSIRSFTEDTAQLPRPSLEVDPTGLHIGISTMDSLNQGVVFGFAAMAEGLIRRLETALGGPALVLATGGYARHIAPVCPAITDVRPDLVLEGLRLALPE</sequence>
<keyword evidence="12 16" id="KW-0630">Potassium</keyword>
<comment type="cofactor">
    <cofactor evidence="2">
        <name>K(+)</name>
        <dbReference type="ChEBI" id="CHEBI:29103"/>
    </cofactor>
</comment>
<dbReference type="Proteomes" id="UP000190027">
    <property type="component" value="Unassembled WGS sequence"/>
</dbReference>
<feature type="binding site" evidence="16">
    <location>
        <position position="109"/>
    </location>
    <ligand>
        <name>substrate</name>
    </ligand>
</feature>
<evidence type="ECO:0000256" key="14">
    <source>
        <dbReference type="ARBA" id="ARBA00038036"/>
    </source>
</evidence>
<feature type="binding site" evidence="16">
    <location>
        <begin position="116"/>
        <end position="119"/>
    </location>
    <ligand>
        <name>substrate</name>
    </ligand>
</feature>
<evidence type="ECO:0000313" key="17">
    <source>
        <dbReference type="EMBL" id="SKA91756.1"/>
    </source>
</evidence>
<keyword evidence="16" id="KW-0479">Metal-binding</keyword>
<evidence type="ECO:0000256" key="4">
    <source>
        <dbReference type="ARBA" id="ARBA00005225"/>
    </source>
</evidence>
<dbReference type="HAMAP" id="MF_01274">
    <property type="entry name" value="Pantothen_kinase_3"/>
    <property type="match status" value="1"/>
</dbReference>
<comment type="similarity">
    <text evidence="14 16">Belongs to the type III pantothenate kinase family.</text>
</comment>
<dbReference type="GO" id="GO:0004594">
    <property type="term" value="F:pantothenate kinase activity"/>
    <property type="evidence" value="ECO:0007669"/>
    <property type="project" value="UniProtKB-UniRule"/>
</dbReference>
<keyword evidence="7 16" id="KW-0963">Cytoplasm</keyword>
<dbReference type="Pfam" id="PF03309">
    <property type="entry name" value="Pan_kinase"/>
    <property type="match status" value="1"/>
</dbReference>
<dbReference type="Gene3D" id="3.30.420.40">
    <property type="match status" value="2"/>
</dbReference>
<comment type="catalytic activity">
    <reaction evidence="1 16">
        <text>(R)-pantothenate + ATP = (R)-4'-phosphopantothenate + ADP + H(+)</text>
        <dbReference type="Rhea" id="RHEA:16373"/>
        <dbReference type="ChEBI" id="CHEBI:10986"/>
        <dbReference type="ChEBI" id="CHEBI:15378"/>
        <dbReference type="ChEBI" id="CHEBI:29032"/>
        <dbReference type="ChEBI" id="CHEBI:30616"/>
        <dbReference type="ChEBI" id="CHEBI:456216"/>
        <dbReference type="EC" id="2.7.1.33"/>
    </reaction>
</comment>
<evidence type="ECO:0000256" key="1">
    <source>
        <dbReference type="ARBA" id="ARBA00001206"/>
    </source>
</evidence>
<protein>
    <recommendedName>
        <fullName evidence="15 16">Type III pantothenate kinase</fullName>
        <ecNumber evidence="6 16">2.7.1.33</ecNumber>
    </recommendedName>
    <alternativeName>
        <fullName evidence="16">PanK-III</fullName>
    </alternativeName>
    <alternativeName>
        <fullName evidence="16">Pantothenic acid kinase</fullName>
    </alternativeName>
</protein>
<evidence type="ECO:0000256" key="13">
    <source>
        <dbReference type="ARBA" id="ARBA00022993"/>
    </source>
</evidence>
<dbReference type="SUPFAM" id="SSF53067">
    <property type="entry name" value="Actin-like ATPase domain"/>
    <property type="match status" value="2"/>
</dbReference>
<feature type="binding site" evidence="16">
    <location>
        <position position="142"/>
    </location>
    <ligand>
        <name>ATP</name>
        <dbReference type="ChEBI" id="CHEBI:30616"/>
    </ligand>
</feature>
<feature type="binding site" evidence="16">
    <location>
        <begin position="9"/>
        <end position="16"/>
    </location>
    <ligand>
        <name>ATP</name>
        <dbReference type="ChEBI" id="CHEBI:30616"/>
    </ligand>
</feature>
<keyword evidence="10 16" id="KW-0418">Kinase</keyword>
<dbReference type="EC" id="2.7.1.33" evidence="6 16"/>
<dbReference type="InterPro" id="IPR004619">
    <property type="entry name" value="Type_III_PanK"/>
</dbReference>
<dbReference type="GO" id="GO:0015937">
    <property type="term" value="P:coenzyme A biosynthetic process"/>
    <property type="evidence" value="ECO:0007669"/>
    <property type="project" value="UniProtKB-UniRule"/>
</dbReference>
<feature type="binding site" evidence="16">
    <location>
        <position position="139"/>
    </location>
    <ligand>
        <name>K(+)</name>
        <dbReference type="ChEBI" id="CHEBI:29103"/>
    </ligand>
</feature>
<evidence type="ECO:0000256" key="12">
    <source>
        <dbReference type="ARBA" id="ARBA00022958"/>
    </source>
</evidence>
<comment type="pathway">
    <text evidence="4 16">Cofactor biosynthesis; coenzyme A biosynthesis; CoA from (R)-pantothenate: step 1/5.</text>
</comment>
<keyword evidence="8 16" id="KW-0808">Transferase</keyword>
<proteinExistence type="inferred from homology"/>
<comment type="function">
    <text evidence="16">Catalyzes the phosphorylation of pantothenate (Pan), the first step in CoA biosynthesis.</text>
</comment>
<keyword evidence="9 16" id="KW-0547">Nucleotide-binding</keyword>
<dbReference type="AlphaFoldDB" id="A0A1T4XQD2"/>
<name>A0A1T4XQD2_9BACT</name>
<evidence type="ECO:0000256" key="15">
    <source>
        <dbReference type="ARBA" id="ARBA00040883"/>
    </source>
</evidence>
<feature type="binding site" evidence="16">
    <location>
        <position position="195"/>
    </location>
    <ligand>
        <name>substrate</name>
    </ligand>
</feature>
<evidence type="ECO:0000256" key="7">
    <source>
        <dbReference type="ARBA" id="ARBA00022490"/>
    </source>
</evidence>
<dbReference type="GO" id="GO:0046872">
    <property type="term" value="F:metal ion binding"/>
    <property type="evidence" value="ECO:0007669"/>
    <property type="project" value="UniProtKB-KW"/>
</dbReference>
<dbReference type="InterPro" id="IPR043129">
    <property type="entry name" value="ATPase_NBD"/>
</dbReference>
<comment type="subunit">
    <text evidence="5 16">Homodimer.</text>
</comment>
<dbReference type="NCBIfam" id="TIGR00671">
    <property type="entry name" value="baf"/>
    <property type="match status" value="1"/>
</dbReference>
<dbReference type="PANTHER" id="PTHR34265">
    <property type="entry name" value="TYPE III PANTOTHENATE KINASE"/>
    <property type="match status" value="1"/>
</dbReference>
<dbReference type="CDD" id="cd24015">
    <property type="entry name" value="ASKHA_NBD_PanK-III"/>
    <property type="match status" value="1"/>
</dbReference>
<comment type="cofactor">
    <cofactor evidence="16">
        <name>NH4(+)</name>
        <dbReference type="ChEBI" id="CHEBI:28938"/>
    </cofactor>
    <cofactor evidence="16">
        <name>K(+)</name>
        <dbReference type="ChEBI" id="CHEBI:29103"/>
    </cofactor>
    <text evidence="16">A monovalent cation. Ammonium or potassium.</text>
</comment>
<dbReference type="PANTHER" id="PTHR34265:SF1">
    <property type="entry name" value="TYPE III PANTOTHENATE KINASE"/>
    <property type="match status" value="1"/>
</dbReference>
<evidence type="ECO:0000256" key="3">
    <source>
        <dbReference type="ARBA" id="ARBA00004496"/>
    </source>
</evidence>
<dbReference type="STRING" id="1121449.SAMN02745704_02366"/>
<evidence type="ECO:0000313" key="18">
    <source>
        <dbReference type="Proteomes" id="UP000190027"/>
    </source>
</evidence>
<evidence type="ECO:0000256" key="8">
    <source>
        <dbReference type="ARBA" id="ARBA00022679"/>
    </source>
</evidence>
<evidence type="ECO:0000256" key="16">
    <source>
        <dbReference type="HAMAP-Rule" id="MF_01274"/>
    </source>
</evidence>
<evidence type="ECO:0000256" key="2">
    <source>
        <dbReference type="ARBA" id="ARBA00001958"/>
    </source>
</evidence>
<dbReference type="UniPathway" id="UPA00241">
    <property type="reaction ID" value="UER00352"/>
</dbReference>
<dbReference type="RefSeq" id="WP_234990728.1">
    <property type="nucleotide sequence ID" value="NZ_FUYC01000015.1"/>
</dbReference>
<reference evidence="17 18" key="1">
    <citation type="submission" date="2017-02" db="EMBL/GenBank/DDBJ databases">
        <authorList>
            <person name="Peterson S.W."/>
        </authorList>
    </citation>
    <scope>NUCLEOTIDE SEQUENCE [LARGE SCALE GENOMIC DNA]</scope>
    <source>
        <strain evidence="17 18">DSM 16080</strain>
    </source>
</reference>
<evidence type="ECO:0000256" key="11">
    <source>
        <dbReference type="ARBA" id="ARBA00022840"/>
    </source>
</evidence>
<dbReference type="GO" id="GO:0005737">
    <property type="term" value="C:cytoplasm"/>
    <property type="evidence" value="ECO:0007669"/>
    <property type="project" value="UniProtKB-SubCell"/>
</dbReference>
<keyword evidence="18" id="KW-1185">Reference proteome</keyword>
<keyword evidence="11 16" id="KW-0067">ATP-binding</keyword>
<evidence type="ECO:0000256" key="9">
    <source>
        <dbReference type="ARBA" id="ARBA00022741"/>
    </source>
</evidence>
<dbReference type="GO" id="GO:0005524">
    <property type="term" value="F:ATP binding"/>
    <property type="evidence" value="ECO:0007669"/>
    <property type="project" value="UniProtKB-UniRule"/>
</dbReference>
<evidence type="ECO:0000256" key="10">
    <source>
        <dbReference type="ARBA" id="ARBA00022777"/>
    </source>
</evidence>
<gene>
    <name evidence="16" type="primary">coaX</name>
    <name evidence="17" type="ORF">SAMN02745704_02366</name>
</gene>